<evidence type="ECO:0000256" key="1">
    <source>
        <dbReference type="SAM" id="MobiDB-lite"/>
    </source>
</evidence>
<feature type="compositionally biased region" description="Polar residues" evidence="1">
    <location>
        <begin position="143"/>
        <end position="160"/>
    </location>
</feature>
<name>A0A9N7YA99_PLEPL</name>
<feature type="compositionally biased region" description="Basic residues" evidence="1">
    <location>
        <begin position="131"/>
        <end position="142"/>
    </location>
</feature>
<proteinExistence type="predicted"/>
<evidence type="ECO:0000313" key="3">
    <source>
        <dbReference type="Proteomes" id="UP001153269"/>
    </source>
</evidence>
<organism evidence="2 3">
    <name type="scientific">Pleuronectes platessa</name>
    <name type="common">European plaice</name>
    <dbReference type="NCBI Taxonomy" id="8262"/>
    <lineage>
        <taxon>Eukaryota</taxon>
        <taxon>Metazoa</taxon>
        <taxon>Chordata</taxon>
        <taxon>Craniata</taxon>
        <taxon>Vertebrata</taxon>
        <taxon>Euteleostomi</taxon>
        <taxon>Actinopterygii</taxon>
        <taxon>Neopterygii</taxon>
        <taxon>Teleostei</taxon>
        <taxon>Neoteleostei</taxon>
        <taxon>Acanthomorphata</taxon>
        <taxon>Carangaria</taxon>
        <taxon>Pleuronectiformes</taxon>
        <taxon>Pleuronectoidei</taxon>
        <taxon>Pleuronectidae</taxon>
        <taxon>Pleuronectes</taxon>
    </lineage>
</organism>
<dbReference type="EMBL" id="CADEAL010000324">
    <property type="protein sequence ID" value="CAB1418441.1"/>
    <property type="molecule type" value="Genomic_DNA"/>
</dbReference>
<evidence type="ECO:0000313" key="2">
    <source>
        <dbReference type="EMBL" id="CAB1418441.1"/>
    </source>
</evidence>
<feature type="region of interest" description="Disordered" evidence="1">
    <location>
        <begin position="109"/>
        <end position="160"/>
    </location>
</feature>
<accession>A0A9N7YA99</accession>
<feature type="region of interest" description="Disordered" evidence="1">
    <location>
        <begin position="17"/>
        <end position="58"/>
    </location>
</feature>
<keyword evidence="3" id="KW-1185">Reference proteome</keyword>
<gene>
    <name evidence="2" type="ORF">PLEPLA_LOCUS6267</name>
</gene>
<dbReference type="AlphaFoldDB" id="A0A9N7YA99"/>
<feature type="compositionally biased region" description="Basic and acidic residues" evidence="1">
    <location>
        <begin position="22"/>
        <end position="40"/>
    </location>
</feature>
<protein>
    <submittedName>
        <fullName evidence="2">Uncharacterized protein</fullName>
    </submittedName>
</protein>
<reference evidence="2" key="1">
    <citation type="submission" date="2020-03" db="EMBL/GenBank/DDBJ databases">
        <authorList>
            <person name="Weist P."/>
        </authorList>
    </citation>
    <scope>NUCLEOTIDE SEQUENCE</scope>
</reference>
<dbReference type="Proteomes" id="UP001153269">
    <property type="component" value="Unassembled WGS sequence"/>
</dbReference>
<sequence length="160" mass="17667">MWKTTSGQRAVILLQVVSGGGREGEHGGERRSSPDREQPGREFGLVLPNRADHGDVPLQELPRNFVGGEVIVARDVAPAQSIRVVEHDPQPQVPLRTPAARLSGVDLHLPSVAGSGRNMNIDNIFREEEKKKKKKKKKKKAQSRQVHTGGQPTRPRNITQ</sequence>
<comment type="caution">
    <text evidence="2">The sequence shown here is derived from an EMBL/GenBank/DDBJ whole genome shotgun (WGS) entry which is preliminary data.</text>
</comment>